<organism evidence="2 3">
    <name type="scientific">Trachipleistophora hominis</name>
    <name type="common">Microsporidian parasite</name>
    <dbReference type="NCBI Taxonomy" id="72359"/>
    <lineage>
        <taxon>Eukaryota</taxon>
        <taxon>Fungi</taxon>
        <taxon>Fungi incertae sedis</taxon>
        <taxon>Microsporidia</taxon>
        <taxon>Pleistophoridae</taxon>
        <taxon>Trachipleistophora</taxon>
    </lineage>
</organism>
<protein>
    <recommendedName>
        <fullName evidence="4">EF-hand domain-containing protein</fullName>
    </recommendedName>
</protein>
<proteinExistence type="predicted"/>
<dbReference type="HOGENOM" id="CLU_1090654_0_0_1"/>
<dbReference type="InParanoid" id="L7JYG3"/>
<dbReference type="EMBL" id="JH993854">
    <property type="protein sequence ID" value="ELQ76350.1"/>
    <property type="molecule type" value="Genomic_DNA"/>
</dbReference>
<feature type="chain" id="PRO_5003978982" description="EF-hand domain-containing protein" evidence="1">
    <location>
        <begin position="18"/>
        <end position="255"/>
    </location>
</feature>
<dbReference type="VEuPathDB" id="MicrosporidiaDB:THOM_0662"/>
<evidence type="ECO:0000256" key="1">
    <source>
        <dbReference type="SAM" id="SignalP"/>
    </source>
</evidence>
<evidence type="ECO:0000313" key="2">
    <source>
        <dbReference type="EMBL" id="ELQ76350.1"/>
    </source>
</evidence>
<keyword evidence="1" id="KW-0732">Signal</keyword>
<reference evidence="2 3" key="1">
    <citation type="journal article" date="2012" name="PLoS Pathog.">
        <title>The genome of the obligate intracellular parasite Trachipleistophora hominis: new insights into microsporidian genome dynamics and reductive evolution.</title>
        <authorList>
            <person name="Heinz E."/>
            <person name="Williams T.A."/>
            <person name="Nakjang S."/>
            <person name="Noel C.J."/>
            <person name="Swan D.C."/>
            <person name="Goldberg A.V."/>
            <person name="Harris S.R."/>
            <person name="Weinmaier T."/>
            <person name="Markert S."/>
            <person name="Becher D."/>
            <person name="Bernhardt J."/>
            <person name="Dagan T."/>
            <person name="Hacker C."/>
            <person name="Lucocq J.M."/>
            <person name="Schweder T."/>
            <person name="Rattei T."/>
            <person name="Hall N."/>
            <person name="Hirt R.P."/>
            <person name="Embley T.M."/>
        </authorList>
    </citation>
    <scope>NUCLEOTIDE SEQUENCE [LARGE SCALE GENOMIC DNA]</scope>
</reference>
<evidence type="ECO:0008006" key="4">
    <source>
        <dbReference type="Google" id="ProtNLM"/>
    </source>
</evidence>
<gene>
    <name evidence="2" type="ORF">THOM_0662</name>
</gene>
<accession>L7JYG3</accession>
<feature type="signal peptide" evidence="1">
    <location>
        <begin position="1"/>
        <end position="17"/>
    </location>
</feature>
<dbReference type="Proteomes" id="UP000011185">
    <property type="component" value="Unassembled WGS sequence"/>
</dbReference>
<name>L7JYG3_TRAHO</name>
<keyword evidence="3" id="KW-1185">Reference proteome</keyword>
<evidence type="ECO:0000313" key="3">
    <source>
        <dbReference type="Proteomes" id="UP000011185"/>
    </source>
</evidence>
<dbReference type="AlphaFoldDB" id="L7JYG3"/>
<sequence length="255" mass="29637">MQFGVLLLAVLISATDELFQWMKIEENLPYNSRDDSYESDGNGYVSKDDFLEPKYKFFERKHELDENFKKLCKPDIMYMLKEGEKAMICDFLEAEVIRSKVDGELDVNASECLLSFFEDVSSNLTKGIVDYKIFVYIFKRVNHNLGKFTNVRMLELPADIQLQSYSPAELKENIENVISQSIDVRNTFLEVLREMLGEVEKVLFCRTGRKITHTSGLYIGMMMKTKRKRMLLLCGLRVSKKRLKSSSVNMSQIRP</sequence>